<comment type="caution">
    <text evidence="1">The sequence shown here is derived from an EMBL/GenBank/DDBJ whole genome shotgun (WGS) entry which is preliminary data.</text>
</comment>
<protein>
    <submittedName>
        <fullName evidence="1">Uncharacterized protein</fullName>
    </submittedName>
</protein>
<proteinExistence type="predicted"/>
<gene>
    <name evidence="1" type="ORF">ACFQ41_10110</name>
</gene>
<dbReference type="Proteomes" id="UP001597199">
    <property type="component" value="Unassembled WGS sequence"/>
</dbReference>
<evidence type="ECO:0000313" key="2">
    <source>
        <dbReference type="Proteomes" id="UP001597199"/>
    </source>
</evidence>
<dbReference type="RefSeq" id="WP_125753762.1">
    <property type="nucleotide sequence ID" value="NZ_BOLV01000014.1"/>
</dbReference>
<reference evidence="2" key="1">
    <citation type="journal article" date="2019" name="Int. J. Syst. Evol. Microbiol.">
        <title>The Global Catalogue of Microorganisms (GCM) 10K type strain sequencing project: providing services to taxonomists for standard genome sequencing and annotation.</title>
        <authorList>
            <consortium name="The Broad Institute Genomics Platform"/>
            <consortium name="The Broad Institute Genome Sequencing Center for Infectious Disease"/>
            <person name="Wu L."/>
            <person name="Ma J."/>
        </authorList>
    </citation>
    <scope>NUCLEOTIDE SEQUENCE [LARGE SCALE GENOMIC DNA]</scope>
    <source>
        <strain evidence="2">CCM 9110</strain>
    </source>
</reference>
<organism evidence="1 2">
    <name type="scientific">Lacticaseibacillus suilingensis</name>
    <dbReference type="NCBI Taxonomy" id="2799577"/>
    <lineage>
        <taxon>Bacteria</taxon>
        <taxon>Bacillati</taxon>
        <taxon>Bacillota</taxon>
        <taxon>Bacilli</taxon>
        <taxon>Lactobacillales</taxon>
        <taxon>Lactobacillaceae</taxon>
        <taxon>Lacticaseibacillus</taxon>
    </lineage>
</organism>
<dbReference type="EMBL" id="JBHTOA010000035">
    <property type="protein sequence ID" value="MFD1399660.1"/>
    <property type="molecule type" value="Genomic_DNA"/>
</dbReference>
<name>A0ABW4BIR7_9LACO</name>
<accession>A0ABW4BIR7</accession>
<keyword evidence="2" id="KW-1185">Reference proteome</keyword>
<sequence>MNEHAKGERSAEHLASVKKVQDKEVEDQVTEMVIDLLAQKGFTFANFESVVARVKSHFQDNATI</sequence>
<evidence type="ECO:0000313" key="1">
    <source>
        <dbReference type="EMBL" id="MFD1399660.1"/>
    </source>
</evidence>